<keyword evidence="2" id="KW-1185">Reference proteome</keyword>
<evidence type="ECO:0000313" key="2">
    <source>
        <dbReference type="Proteomes" id="UP000789366"/>
    </source>
</evidence>
<name>A0ACA9RBU8_9GLOM</name>
<feature type="non-terminal residue" evidence="1">
    <location>
        <position position="1"/>
    </location>
</feature>
<dbReference type="EMBL" id="CAJVPW010064683">
    <property type="protein sequence ID" value="CAG8786193.1"/>
    <property type="molecule type" value="Genomic_DNA"/>
</dbReference>
<organism evidence="1 2">
    <name type="scientific">Cetraspora pellucida</name>
    <dbReference type="NCBI Taxonomy" id="1433469"/>
    <lineage>
        <taxon>Eukaryota</taxon>
        <taxon>Fungi</taxon>
        <taxon>Fungi incertae sedis</taxon>
        <taxon>Mucoromycota</taxon>
        <taxon>Glomeromycotina</taxon>
        <taxon>Glomeromycetes</taxon>
        <taxon>Diversisporales</taxon>
        <taxon>Gigasporaceae</taxon>
        <taxon>Cetraspora</taxon>
    </lineage>
</organism>
<accession>A0ACA9RBU8</accession>
<reference evidence="1" key="1">
    <citation type="submission" date="2021-06" db="EMBL/GenBank/DDBJ databases">
        <authorList>
            <person name="Kallberg Y."/>
            <person name="Tangrot J."/>
            <person name="Rosling A."/>
        </authorList>
    </citation>
    <scope>NUCLEOTIDE SEQUENCE</scope>
    <source>
        <strain evidence="1">28 12/20/2015</strain>
    </source>
</reference>
<sequence length="54" mass="6179">ETFLLNFIDGNYECVNHDEDDDIMDNYSTSFFSKSLSSEHFGTENVTSDCAIEM</sequence>
<comment type="caution">
    <text evidence="1">The sequence shown here is derived from an EMBL/GenBank/DDBJ whole genome shotgun (WGS) entry which is preliminary data.</text>
</comment>
<evidence type="ECO:0000313" key="1">
    <source>
        <dbReference type="EMBL" id="CAG8786193.1"/>
    </source>
</evidence>
<protein>
    <submittedName>
        <fullName evidence="1">14081_t:CDS:1</fullName>
    </submittedName>
</protein>
<proteinExistence type="predicted"/>
<dbReference type="Proteomes" id="UP000789366">
    <property type="component" value="Unassembled WGS sequence"/>
</dbReference>
<gene>
    <name evidence="1" type="ORF">SPELUC_LOCUS16814</name>
</gene>